<feature type="transmembrane region" description="Helical" evidence="3">
    <location>
        <begin position="51"/>
        <end position="72"/>
    </location>
</feature>
<evidence type="ECO:0000256" key="2">
    <source>
        <dbReference type="ARBA" id="ARBA00022448"/>
    </source>
</evidence>
<comment type="caution">
    <text evidence="4">The sequence shown here is derived from an EMBL/GenBank/DDBJ whole genome shotgun (WGS) entry which is preliminary data.</text>
</comment>
<gene>
    <name evidence="4" type="ORF">I3842_13G020400</name>
</gene>
<organism evidence="4 5">
    <name type="scientific">Carya illinoinensis</name>
    <name type="common">Pecan</name>
    <dbReference type="NCBI Taxonomy" id="32201"/>
    <lineage>
        <taxon>Eukaryota</taxon>
        <taxon>Viridiplantae</taxon>
        <taxon>Streptophyta</taxon>
        <taxon>Embryophyta</taxon>
        <taxon>Tracheophyta</taxon>
        <taxon>Spermatophyta</taxon>
        <taxon>Magnoliopsida</taxon>
        <taxon>eudicotyledons</taxon>
        <taxon>Gunneridae</taxon>
        <taxon>Pentapetalae</taxon>
        <taxon>rosids</taxon>
        <taxon>fabids</taxon>
        <taxon>Fagales</taxon>
        <taxon>Juglandaceae</taxon>
        <taxon>Carya</taxon>
    </lineage>
</organism>
<keyword evidence="3" id="KW-0472">Membrane</keyword>
<keyword evidence="3" id="KW-1133">Transmembrane helix</keyword>
<protein>
    <submittedName>
        <fullName evidence="4">Uncharacterized protein</fullName>
    </submittedName>
</protein>
<reference evidence="4" key="1">
    <citation type="submission" date="2021-01" db="EMBL/GenBank/DDBJ databases">
        <authorList>
            <person name="Lovell J.T."/>
            <person name="Bentley N."/>
            <person name="Bhattarai G."/>
            <person name="Jenkins J.W."/>
            <person name="Sreedasyam A."/>
            <person name="Alarcon Y."/>
            <person name="Bock C."/>
            <person name="Boston L."/>
            <person name="Carlson J."/>
            <person name="Cervantes K."/>
            <person name="Clermont K."/>
            <person name="Krom N."/>
            <person name="Kubenka K."/>
            <person name="Mamidi S."/>
            <person name="Mattison C."/>
            <person name="Monteros M."/>
            <person name="Pisani C."/>
            <person name="Plott C."/>
            <person name="Rajasekar S."/>
            <person name="Rhein H.S."/>
            <person name="Rohla C."/>
            <person name="Song M."/>
            <person name="Hilaire R.S."/>
            <person name="Shu S."/>
            <person name="Wells L."/>
            <person name="Wang X."/>
            <person name="Webber J."/>
            <person name="Heerema R.J."/>
            <person name="Klein P."/>
            <person name="Conner P."/>
            <person name="Grauke L."/>
            <person name="Grimwood J."/>
            <person name="Schmutz J."/>
            <person name="Randall J.J."/>
        </authorList>
    </citation>
    <scope>NUCLEOTIDE SEQUENCE</scope>
    <source>
        <tissue evidence="4">Leaf</tissue>
    </source>
</reference>
<comment type="subcellular location">
    <subcellularLocation>
        <location evidence="1">Endomembrane system</location>
    </subcellularLocation>
</comment>
<dbReference type="GO" id="GO:0012505">
    <property type="term" value="C:endomembrane system"/>
    <property type="evidence" value="ECO:0007669"/>
    <property type="project" value="UniProtKB-SubCell"/>
</dbReference>
<dbReference type="AlphaFoldDB" id="A0A922D5D1"/>
<feature type="transmembrane region" description="Helical" evidence="3">
    <location>
        <begin position="21"/>
        <end position="39"/>
    </location>
</feature>
<evidence type="ECO:0000256" key="3">
    <source>
        <dbReference type="SAM" id="Phobius"/>
    </source>
</evidence>
<evidence type="ECO:0000256" key="1">
    <source>
        <dbReference type="ARBA" id="ARBA00004308"/>
    </source>
</evidence>
<evidence type="ECO:0000313" key="5">
    <source>
        <dbReference type="Proteomes" id="UP000811246"/>
    </source>
</evidence>
<name>A0A922D5D1_CARIL</name>
<dbReference type="GO" id="GO:0080162">
    <property type="term" value="P:endoplasmic reticulum to cytosol auxin transport"/>
    <property type="evidence" value="ECO:0007669"/>
    <property type="project" value="InterPro"/>
</dbReference>
<evidence type="ECO:0000313" key="4">
    <source>
        <dbReference type="EMBL" id="KAG6680052.1"/>
    </source>
</evidence>
<dbReference type="PANTHER" id="PTHR31651:SF41">
    <property type="entry name" value="PROTEIN PIN-LIKES 3-LIKE ISOFORM X1"/>
    <property type="match status" value="1"/>
</dbReference>
<keyword evidence="2" id="KW-0813">Transport</keyword>
<dbReference type="PANTHER" id="PTHR31651">
    <property type="match status" value="1"/>
</dbReference>
<accession>A0A922D5D1</accession>
<sequence>MRAAMIGDDATLREVYSSTSLLGEAAIPSMTLIIAANLLGGLKSTGIVPSLIIGIIAIRYVLLPSLGIVIVMDANHFGMVGSDPLYQFTQMLQYACYKRRYAYAY</sequence>
<dbReference type="InterPro" id="IPR045033">
    <property type="entry name" value="PILS1/3/4/5/7"/>
</dbReference>
<dbReference type="Proteomes" id="UP000811246">
    <property type="component" value="Chromosome 13"/>
</dbReference>
<proteinExistence type="predicted"/>
<keyword evidence="3" id="KW-0812">Transmembrane</keyword>
<dbReference type="EMBL" id="CM031837">
    <property type="protein sequence ID" value="KAG6680052.1"/>
    <property type="molecule type" value="Genomic_DNA"/>
</dbReference>